<keyword evidence="1" id="KW-0812">Transmembrane</keyword>
<dbReference type="Proteomes" id="UP000673975">
    <property type="component" value="Unassembled WGS sequence"/>
</dbReference>
<evidence type="ECO:0000313" key="4">
    <source>
        <dbReference type="Proteomes" id="UP000673975"/>
    </source>
</evidence>
<dbReference type="AlphaFoldDB" id="A0A8J7RT69"/>
<evidence type="ECO:0000259" key="2">
    <source>
        <dbReference type="Pfam" id="PF18935"/>
    </source>
</evidence>
<reference evidence="3" key="1">
    <citation type="submission" date="2021-02" db="EMBL/GenBank/DDBJ databases">
        <title>Natronogracilivirga saccharolytica gen. nov. sp. nov. a new anaerobic, haloalkiliphilic carbohydrate-fermenting bacterium from soda lake and proposing of Cyclonatronumiaceae fam. nov. in the phylum Balneolaeota.</title>
        <authorList>
            <person name="Zhilina T.N."/>
            <person name="Sorokin D.Y."/>
            <person name="Zavarzina D.G."/>
            <person name="Toshchakov S.V."/>
            <person name="Kublanov I.V."/>
        </authorList>
    </citation>
    <scope>NUCLEOTIDE SEQUENCE</scope>
    <source>
        <strain evidence="3">Z-1702</strain>
    </source>
</reference>
<name>A0A8J7RT69_9BACT</name>
<feature type="domain" description="DUF5683" evidence="2">
    <location>
        <begin position="115"/>
        <end position="246"/>
    </location>
</feature>
<feature type="transmembrane region" description="Helical" evidence="1">
    <location>
        <begin position="210"/>
        <end position="230"/>
    </location>
</feature>
<dbReference type="EMBL" id="JAFIDN010000004">
    <property type="protein sequence ID" value="MBP3192507.1"/>
    <property type="molecule type" value="Genomic_DNA"/>
</dbReference>
<comment type="caution">
    <text evidence="3">The sequence shown here is derived from an EMBL/GenBank/DDBJ whole genome shotgun (WGS) entry which is preliminary data.</text>
</comment>
<organism evidence="3 4">
    <name type="scientific">Natronogracilivirga saccharolytica</name>
    <dbReference type="NCBI Taxonomy" id="2812953"/>
    <lineage>
        <taxon>Bacteria</taxon>
        <taxon>Pseudomonadati</taxon>
        <taxon>Balneolota</taxon>
        <taxon>Balneolia</taxon>
        <taxon>Balneolales</taxon>
        <taxon>Cyclonatronaceae</taxon>
        <taxon>Natronogracilivirga</taxon>
    </lineage>
</organism>
<evidence type="ECO:0000313" key="3">
    <source>
        <dbReference type="EMBL" id="MBP3192507.1"/>
    </source>
</evidence>
<dbReference type="Pfam" id="PF18935">
    <property type="entry name" value="DUF5683"/>
    <property type="match status" value="1"/>
</dbReference>
<sequence>MTISKGSYHCWNRLRNDPPGLRNRYWKFIGLIILLLTGAHNAQASAGYAAYPGDNGFGASSGEIALRYSPGNTSINNISNISMYPACSRSVISKFRTGQDGNGNMTEGGIRDTVPDPSSVWRKSLMVPGWGQVVNEQTWKVPVIYGLLGGLTYYSILMHQNYRDYRAAFYNSQPDTDDERFGPTPGHIDPNTNPESLRYTRNMYRNRRDLTFIGILLAYGLNIVDAYVFAQMRDFDVSDDLSANISLDSPLYSGHNGAVDQVSSGMIPGSPDKTGFRFTISLQIP</sequence>
<keyword evidence="4" id="KW-1185">Reference proteome</keyword>
<keyword evidence="1" id="KW-1133">Transmembrane helix</keyword>
<protein>
    <recommendedName>
        <fullName evidence="2">DUF5683 domain-containing protein</fullName>
    </recommendedName>
</protein>
<gene>
    <name evidence="3" type="ORF">NATSA_07515</name>
</gene>
<accession>A0A8J7RT69</accession>
<keyword evidence="1" id="KW-0472">Membrane</keyword>
<evidence type="ECO:0000256" key="1">
    <source>
        <dbReference type="SAM" id="Phobius"/>
    </source>
</evidence>
<proteinExistence type="predicted"/>
<dbReference type="InterPro" id="IPR043738">
    <property type="entry name" value="DUF5683"/>
</dbReference>
<feature type="transmembrane region" description="Helical" evidence="1">
    <location>
        <begin position="139"/>
        <end position="157"/>
    </location>
</feature>
<dbReference type="RefSeq" id="WP_210511402.1">
    <property type="nucleotide sequence ID" value="NZ_JAFIDN010000004.1"/>
</dbReference>